<dbReference type="GO" id="GO:0015889">
    <property type="term" value="P:cobalamin transport"/>
    <property type="evidence" value="ECO:0007669"/>
    <property type="project" value="TreeGrafter"/>
</dbReference>
<comment type="caution">
    <text evidence="2">The sequence shown here is derived from an EMBL/GenBank/DDBJ whole genome shotgun (WGS) entry which is preliminary data.</text>
</comment>
<sequence length="148" mass="16175">MTVRETILLSVMLLLLDSGLPADGDALRALPIRLSVVDSISNIPVLTYHTAVVEGGVLLGAMRRLQQTQDHFKFTVREDPDFGLFLESVNGVGGTASDQTYWEVLLESSGTTVRISTGIGCHVPKANDHIILRRTTRPKAGLEEFTEQ</sequence>
<evidence type="ECO:0008006" key="4">
    <source>
        <dbReference type="Google" id="ProtNLM"/>
    </source>
</evidence>
<evidence type="ECO:0000256" key="1">
    <source>
        <dbReference type="SAM" id="SignalP"/>
    </source>
</evidence>
<dbReference type="EMBL" id="JAFJMO010000005">
    <property type="protein sequence ID" value="KAJ8276639.1"/>
    <property type="molecule type" value="Genomic_DNA"/>
</dbReference>
<dbReference type="PANTHER" id="PTHR10559:SF18">
    <property type="entry name" value="TRANSCOBALAMIN II"/>
    <property type="match status" value="1"/>
</dbReference>
<dbReference type="Proteomes" id="UP001152803">
    <property type="component" value="Unassembled WGS sequence"/>
</dbReference>
<dbReference type="PANTHER" id="PTHR10559">
    <property type="entry name" value="TRANSCOBALAMIN-1/GASTRIC INTRINSIC FACTOR"/>
    <property type="match status" value="1"/>
</dbReference>
<evidence type="ECO:0000313" key="2">
    <source>
        <dbReference type="EMBL" id="KAJ8276639.1"/>
    </source>
</evidence>
<dbReference type="OrthoDB" id="6343110at2759"/>
<accession>A0A9Q1DQ62</accession>
<name>A0A9Q1DQ62_CONCO</name>
<dbReference type="Gene3D" id="2.170.130.30">
    <property type="match status" value="1"/>
</dbReference>
<dbReference type="AlphaFoldDB" id="A0A9Q1DQ62"/>
<dbReference type="GO" id="GO:0031419">
    <property type="term" value="F:cobalamin binding"/>
    <property type="evidence" value="ECO:0007669"/>
    <property type="project" value="TreeGrafter"/>
</dbReference>
<proteinExistence type="predicted"/>
<feature type="signal peptide" evidence="1">
    <location>
        <begin position="1"/>
        <end position="21"/>
    </location>
</feature>
<protein>
    <recommendedName>
        <fullName evidence="4">DUF4430 domain-containing protein</fullName>
    </recommendedName>
</protein>
<gene>
    <name evidence="2" type="ORF">COCON_G00083910</name>
</gene>
<keyword evidence="3" id="KW-1185">Reference proteome</keyword>
<evidence type="ECO:0000313" key="3">
    <source>
        <dbReference type="Proteomes" id="UP001152803"/>
    </source>
</evidence>
<dbReference type="InterPro" id="IPR051588">
    <property type="entry name" value="Cobalamin_Transport"/>
</dbReference>
<organism evidence="2 3">
    <name type="scientific">Conger conger</name>
    <name type="common">Conger eel</name>
    <name type="synonym">Muraena conger</name>
    <dbReference type="NCBI Taxonomy" id="82655"/>
    <lineage>
        <taxon>Eukaryota</taxon>
        <taxon>Metazoa</taxon>
        <taxon>Chordata</taxon>
        <taxon>Craniata</taxon>
        <taxon>Vertebrata</taxon>
        <taxon>Euteleostomi</taxon>
        <taxon>Actinopterygii</taxon>
        <taxon>Neopterygii</taxon>
        <taxon>Teleostei</taxon>
        <taxon>Anguilliformes</taxon>
        <taxon>Congridae</taxon>
        <taxon>Conger</taxon>
    </lineage>
</organism>
<feature type="chain" id="PRO_5040510176" description="DUF4430 domain-containing protein" evidence="1">
    <location>
        <begin position="22"/>
        <end position="148"/>
    </location>
</feature>
<dbReference type="GO" id="GO:0005615">
    <property type="term" value="C:extracellular space"/>
    <property type="evidence" value="ECO:0007669"/>
    <property type="project" value="TreeGrafter"/>
</dbReference>
<keyword evidence="1" id="KW-0732">Signal</keyword>
<reference evidence="2" key="1">
    <citation type="journal article" date="2023" name="Science">
        <title>Genome structures resolve the early diversification of teleost fishes.</title>
        <authorList>
            <person name="Parey E."/>
            <person name="Louis A."/>
            <person name="Montfort J."/>
            <person name="Bouchez O."/>
            <person name="Roques C."/>
            <person name="Iampietro C."/>
            <person name="Lluch J."/>
            <person name="Castinel A."/>
            <person name="Donnadieu C."/>
            <person name="Desvignes T."/>
            <person name="Floi Bucao C."/>
            <person name="Jouanno E."/>
            <person name="Wen M."/>
            <person name="Mejri S."/>
            <person name="Dirks R."/>
            <person name="Jansen H."/>
            <person name="Henkel C."/>
            <person name="Chen W.J."/>
            <person name="Zahm M."/>
            <person name="Cabau C."/>
            <person name="Klopp C."/>
            <person name="Thompson A.W."/>
            <person name="Robinson-Rechavi M."/>
            <person name="Braasch I."/>
            <person name="Lecointre G."/>
            <person name="Bobe J."/>
            <person name="Postlethwait J.H."/>
            <person name="Berthelot C."/>
            <person name="Roest Crollius H."/>
            <person name="Guiguen Y."/>
        </authorList>
    </citation>
    <scope>NUCLEOTIDE SEQUENCE</scope>
    <source>
        <strain evidence="2">Concon-B</strain>
    </source>
</reference>